<feature type="domain" description="N-acetyltransferase" evidence="1">
    <location>
        <begin position="16"/>
        <end position="187"/>
    </location>
</feature>
<keyword evidence="3" id="KW-1185">Reference proteome</keyword>
<dbReference type="GO" id="GO:0008999">
    <property type="term" value="F:protein-N-terminal-alanine acetyltransferase activity"/>
    <property type="evidence" value="ECO:0007669"/>
    <property type="project" value="TreeGrafter"/>
</dbReference>
<name>A0A1B2HGX0_9PSEU</name>
<dbReference type="STRING" id="1586287.BBK82_13660"/>
<dbReference type="Pfam" id="PF13302">
    <property type="entry name" value="Acetyltransf_3"/>
    <property type="match status" value="1"/>
</dbReference>
<dbReference type="InterPro" id="IPR051908">
    <property type="entry name" value="Ribosomal_N-acetyltransferase"/>
</dbReference>
<dbReference type="GO" id="GO:0005737">
    <property type="term" value="C:cytoplasm"/>
    <property type="evidence" value="ECO:0007669"/>
    <property type="project" value="TreeGrafter"/>
</dbReference>
<dbReference type="InterPro" id="IPR016181">
    <property type="entry name" value="Acyl_CoA_acyltransferase"/>
</dbReference>
<dbReference type="OrthoDB" id="3466127at2"/>
<evidence type="ECO:0000313" key="3">
    <source>
        <dbReference type="Proteomes" id="UP000093053"/>
    </source>
</evidence>
<dbReference type="PANTHER" id="PTHR43441:SF11">
    <property type="entry name" value="RIBOSOMAL-PROTEIN-SERINE ACETYLTRANSFERASE"/>
    <property type="match status" value="1"/>
</dbReference>
<evidence type="ECO:0000259" key="1">
    <source>
        <dbReference type="PROSITE" id="PS51186"/>
    </source>
</evidence>
<dbReference type="InterPro" id="IPR000182">
    <property type="entry name" value="GNAT_dom"/>
</dbReference>
<evidence type="ECO:0000313" key="2">
    <source>
        <dbReference type="EMBL" id="ANZ36964.1"/>
    </source>
</evidence>
<sequence>MNAWPLRNLVLTTPRLELRPDDDEGLYELVDVAKEGVHAPDEMPFNVPWTDQLSDDGGRSMVQFFWATRAKVAAGSWAVAFLVRHEGKVVGVQELSARDFAVLREVNTGSWLGQKFHGQGFGTEMRVAVLQFAFDHLGARIARSAAWVGNRASNRVSEKLGYLPDGTTAAAPRGERLEHVRLRLDAADFVRPGWETEVGGLAECVQLLTS</sequence>
<protein>
    <submittedName>
        <fullName evidence="2">GNAT family N-acetyltransferase</fullName>
    </submittedName>
</protein>
<reference evidence="2 3" key="1">
    <citation type="submission" date="2016-07" db="EMBL/GenBank/DDBJ databases">
        <title>Complete genome sequence of the Lentzea guizhouensis DHS C013.</title>
        <authorList>
            <person name="Cao C."/>
        </authorList>
    </citation>
    <scope>NUCLEOTIDE SEQUENCE [LARGE SCALE GENOMIC DNA]</scope>
    <source>
        <strain evidence="2 3">DHS C013</strain>
    </source>
</reference>
<dbReference type="RefSeq" id="WP_065915362.1">
    <property type="nucleotide sequence ID" value="NZ_CP016793.1"/>
</dbReference>
<dbReference type="Proteomes" id="UP000093053">
    <property type="component" value="Chromosome"/>
</dbReference>
<dbReference type="SUPFAM" id="SSF55729">
    <property type="entry name" value="Acyl-CoA N-acyltransferases (Nat)"/>
    <property type="match status" value="1"/>
</dbReference>
<organism evidence="2 3">
    <name type="scientific">Lentzea guizhouensis</name>
    <dbReference type="NCBI Taxonomy" id="1586287"/>
    <lineage>
        <taxon>Bacteria</taxon>
        <taxon>Bacillati</taxon>
        <taxon>Actinomycetota</taxon>
        <taxon>Actinomycetes</taxon>
        <taxon>Pseudonocardiales</taxon>
        <taxon>Pseudonocardiaceae</taxon>
        <taxon>Lentzea</taxon>
    </lineage>
</organism>
<dbReference type="PROSITE" id="PS51186">
    <property type="entry name" value="GNAT"/>
    <property type="match status" value="1"/>
</dbReference>
<dbReference type="KEGG" id="led:BBK82_13660"/>
<accession>A0A1B2HGX0</accession>
<dbReference type="GO" id="GO:1990189">
    <property type="term" value="F:protein N-terminal-serine acetyltransferase activity"/>
    <property type="evidence" value="ECO:0007669"/>
    <property type="project" value="TreeGrafter"/>
</dbReference>
<gene>
    <name evidence="2" type="ORF">BBK82_13660</name>
</gene>
<dbReference type="EMBL" id="CP016793">
    <property type="protein sequence ID" value="ANZ36964.1"/>
    <property type="molecule type" value="Genomic_DNA"/>
</dbReference>
<dbReference type="Gene3D" id="3.40.630.30">
    <property type="match status" value="1"/>
</dbReference>
<dbReference type="PANTHER" id="PTHR43441">
    <property type="entry name" value="RIBOSOMAL-PROTEIN-SERINE ACETYLTRANSFERASE"/>
    <property type="match status" value="1"/>
</dbReference>
<proteinExistence type="predicted"/>
<keyword evidence="2" id="KW-0808">Transferase</keyword>
<dbReference type="AlphaFoldDB" id="A0A1B2HGX0"/>